<dbReference type="InterPro" id="IPR035940">
    <property type="entry name" value="CAP_sf"/>
</dbReference>
<gene>
    <name evidence="5" type="ORF">SSGG_06789</name>
</gene>
<dbReference type="AlphaFoldDB" id="D6ALA9"/>
<sequence>MRGVCRGRCVRCRRPGGAGRRGSVAEVSGVARRILVIVPPSPHLPSVGSDSTGPRKSEHSMGKDHPTVLIAAAQGGDQQAKDQLVSAYLPLLYNVVGRALDGHADVDDVVQETVLRMLRGLPELRDPERFRSWLVAIAMNEIRTHWREKQAGAIPADRLDAAYDLPDPRADFVEVTILELGLTGQRRQVAEATRWLDEDDRALLSLWWLETAGHLSRAEVAAALELTPQHTAVRVQRMKAQLEAARVVVGALAAEPPCVLLEDITAGWDGVPSALWRKRLARHARECTVCSGHGSALVPAEGLLVGLALVPVAAAAGAGAAPELLATAAHLQAPVPGADSAGAGRAERRRVQARRRRRNSAVAAVVAVAALGTGGAAVHLYTDGDDRDATTVTADAPAPRTEAPTSAAPTSSPSPSASASPSASKSPSPSKKPEPKPKPKKSTTPPPTPSSAAPAPKPDPPAPAPPAPSGMAEQVAQLVNAERSKEGCGPVSVNGLLNTAAQRHSADMAAQDYFSHTSQDGRDPGDRITAAGYRWSTYGENIAKGQRTPADVMQSWMDSPGHRANILNCSFKEIGMGKVDTGGGPVWTQVFGAR</sequence>
<dbReference type="GO" id="GO:0006352">
    <property type="term" value="P:DNA-templated transcription initiation"/>
    <property type="evidence" value="ECO:0007669"/>
    <property type="project" value="InterPro"/>
</dbReference>
<reference evidence="6" key="1">
    <citation type="submission" date="2008-10" db="EMBL/GenBank/DDBJ databases">
        <authorList>
            <person name="Molnar K."/>
        </authorList>
    </citation>
    <scope>NUCLEOTIDE SEQUENCE [LARGE SCALE GENOMIC DNA]</scope>
    <source>
        <strain evidence="6">NRRL 15998</strain>
    </source>
</reference>
<evidence type="ECO:0000256" key="1">
    <source>
        <dbReference type="SAM" id="MobiDB-lite"/>
    </source>
</evidence>
<dbReference type="InterPro" id="IPR014044">
    <property type="entry name" value="CAP_dom"/>
</dbReference>
<dbReference type="EMBL" id="DS999644">
    <property type="protein sequence ID" value="EFE79422.2"/>
    <property type="molecule type" value="Genomic_DNA"/>
</dbReference>
<feature type="transmembrane region" description="Helical" evidence="2">
    <location>
        <begin position="359"/>
        <end position="381"/>
    </location>
</feature>
<dbReference type="InterPro" id="IPR013325">
    <property type="entry name" value="RNA_pol_sigma_r2"/>
</dbReference>
<dbReference type="PANTHER" id="PTHR31157">
    <property type="entry name" value="SCP DOMAIN-CONTAINING PROTEIN"/>
    <property type="match status" value="1"/>
</dbReference>
<organism evidence="5 6">
    <name type="scientific">Streptomyces filamentosus NRRL 15998</name>
    <dbReference type="NCBI Taxonomy" id="457431"/>
    <lineage>
        <taxon>Bacteria</taxon>
        <taxon>Bacillati</taxon>
        <taxon>Actinomycetota</taxon>
        <taxon>Actinomycetes</taxon>
        <taxon>Kitasatosporales</taxon>
        <taxon>Streptomycetaceae</taxon>
        <taxon>Streptomyces</taxon>
    </lineage>
</organism>
<dbReference type="GO" id="GO:0003700">
    <property type="term" value="F:DNA-binding transcription factor activity"/>
    <property type="evidence" value="ECO:0007669"/>
    <property type="project" value="InterPro"/>
</dbReference>
<feature type="region of interest" description="Disordered" evidence="1">
    <location>
        <begin position="41"/>
        <end position="62"/>
    </location>
</feature>
<dbReference type="InterPro" id="IPR007627">
    <property type="entry name" value="RNA_pol_sigma70_r2"/>
</dbReference>
<keyword evidence="2" id="KW-0812">Transmembrane</keyword>
<feature type="domain" description="RNA polymerase sigma-70 region 2" evidence="4">
    <location>
        <begin position="84"/>
        <end position="150"/>
    </location>
</feature>
<evidence type="ECO:0000259" key="4">
    <source>
        <dbReference type="Pfam" id="PF04542"/>
    </source>
</evidence>
<evidence type="ECO:0000256" key="2">
    <source>
        <dbReference type="SAM" id="Phobius"/>
    </source>
</evidence>
<name>D6ALA9_STRFL</name>
<dbReference type="SUPFAM" id="SSF88946">
    <property type="entry name" value="Sigma2 domain of RNA polymerase sigma factors"/>
    <property type="match status" value="1"/>
</dbReference>
<accession>D6ALA9</accession>
<dbReference type="Pfam" id="PF00188">
    <property type="entry name" value="CAP"/>
    <property type="match status" value="1"/>
</dbReference>
<feature type="region of interest" description="Disordered" evidence="1">
    <location>
        <begin position="388"/>
        <end position="473"/>
    </location>
</feature>
<evidence type="ECO:0000259" key="3">
    <source>
        <dbReference type="Pfam" id="PF00188"/>
    </source>
</evidence>
<evidence type="ECO:0000313" key="5">
    <source>
        <dbReference type="EMBL" id="EFE79422.2"/>
    </source>
</evidence>
<feature type="domain" description="SCP" evidence="3">
    <location>
        <begin position="478"/>
        <end position="591"/>
    </location>
</feature>
<dbReference type="InterPro" id="IPR014284">
    <property type="entry name" value="RNA_pol_sigma-70_dom"/>
</dbReference>
<dbReference type="Pfam" id="PF04542">
    <property type="entry name" value="Sigma70_r2"/>
    <property type="match status" value="1"/>
</dbReference>
<dbReference type="Gene3D" id="3.40.33.10">
    <property type="entry name" value="CAP"/>
    <property type="match status" value="1"/>
</dbReference>
<dbReference type="CDD" id="cd05379">
    <property type="entry name" value="CAP_bacterial"/>
    <property type="match status" value="1"/>
</dbReference>
<proteinExistence type="predicted"/>
<dbReference type="PANTHER" id="PTHR31157:SF1">
    <property type="entry name" value="SCP DOMAIN-CONTAINING PROTEIN"/>
    <property type="match status" value="1"/>
</dbReference>
<dbReference type="Gene3D" id="1.10.1740.10">
    <property type="match status" value="1"/>
</dbReference>
<feature type="compositionally biased region" description="Low complexity" evidence="1">
    <location>
        <begin position="390"/>
        <end position="429"/>
    </location>
</feature>
<dbReference type="SUPFAM" id="SSF55797">
    <property type="entry name" value="PR-1-like"/>
    <property type="match status" value="1"/>
</dbReference>
<evidence type="ECO:0000313" key="6">
    <source>
        <dbReference type="Proteomes" id="UP000003986"/>
    </source>
</evidence>
<evidence type="ECO:0008006" key="7">
    <source>
        <dbReference type="Google" id="ProtNLM"/>
    </source>
</evidence>
<feature type="compositionally biased region" description="Basic and acidic residues" evidence="1">
    <location>
        <begin position="53"/>
        <end position="62"/>
    </location>
</feature>
<keyword evidence="2" id="KW-1133">Transmembrane helix</keyword>
<protein>
    <recommendedName>
        <fullName evidence="7">RNA polymerase ECF-subfamily sigma factor</fullName>
    </recommendedName>
</protein>
<feature type="compositionally biased region" description="Pro residues" evidence="1">
    <location>
        <begin position="444"/>
        <end position="468"/>
    </location>
</feature>
<dbReference type="Proteomes" id="UP000003986">
    <property type="component" value="Unassembled WGS sequence"/>
</dbReference>
<reference evidence="6" key="2">
    <citation type="submission" date="2008-12" db="EMBL/GenBank/DDBJ databases">
        <title>Annotation of Streptomyces roseosporus strain NRRL 15998.</title>
        <authorList>
            <consortium name="The Broad Institute Genome Sequencing Platform"/>
            <consortium name="Broad Institute Microbial Sequencing Center"/>
            <person name="Fischbach M."/>
            <person name="Ward D."/>
            <person name="Young S."/>
            <person name="Kodira C.D."/>
            <person name="Zeng Q."/>
            <person name="Koehrsen M."/>
            <person name="Godfrey P."/>
            <person name="Alvarado L."/>
            <person name="Berlin A.M."/>
            <person name="Borenstein D."/>
            <person name="Chen Z."/>
            <person name="Engels R."/>
            <person name="Freedman E."/>
            <person name="Gellesch M."/>
            <person name="Goldberg J."/>
            <person name="Griggs A."/>
            <person name="Gujja S."/>
            <person name="Heiman D.I."/>
            <person name="Hepburn T.A."/>
            <person name="Howarth C."/>
            <person name="Jen D."/>
            <person name="Larson L."/>
            <person name="Lewis B."/>
            <person name="Mehta T."/>
            <person name="Park D."/>
            <person name="Pearson M."/>
            <person name="Roberts A."/>
            <person name="Saif S."/>
            <person name="Shea T.D."/>
            <person name="Shenoy N."/>
            <person name="Sisk P."/>
            <person name="Stolte C."/>
            <person name="Sykes S.N."/>
            <person name="Walk T."/>
            <person name="White J."/>
            <person name="Yandava C."/>
            <person name="Straight P."/>
            <person name="Clardy J."/>
            <person name="Hung D."/>
            <person name="Kolter R."/>
            <person name="Mekalanos J."/>
            <person name="Walker S."/>
            <person name="Walsh C.T."/>
            <person name="Wieland B.L.C."/>
            <person name="Ilzarbe M."/>
            <person name="Galagan J."/>
            <person name="Nusbaum C."/>
            <person name="Birren B."/>
        </authorList>
    </citation>
    <scope>NUCLEOTIDE SEQUENCE [LARGE SCALE GENOMIC DNA]</scope>
    <source>
        <strain evidence="6">NRRL 15998</strain>
    </source>
</reference>
<feature type="region of interest" description="Disordered" evidence="1">
    <location>
        <begin position="335"/>
        <end position="361"/>
    </location>
</feature>
<dbReference type="NCBIfam" id="TIGR02937">
    <property type="entry name" value="sigma70-ECF"/>
    <property type="match status" value="1"/>
</dbReference>
<keyword evidence="2" id="KW-0472">Membrane</keyword>